<protein>
    <submittedName>
        <fullName evidence="2">Uncharacterized protein</fullName>
    </submittedName>
</protein>
<dbReference type="STRING" id="301148.B4135_0208"/>
<dbReference type="EMBL" id="LQYT01000025">
    <property type="protein sequence ID" value="KYD20961.1"/>
    <property type="molecule type" value="Genomic_DNA"/>
</dbReference>
<feature type="region of interest" description="Disordered" evidence="1">
    <location>
        <begin position="1"/>
        <end position="29"/>
    </location>
</feature>
<feature type="compositionally biased region" description="Basic and acidic residues" evidence="1">
    <location>
        <begin position="12"/>
        <end position="28"/>
    </location>
</feature>
<dbReference type="AlphaFoldDB" id="A0A150M989"/>
<organism evidence="2 3">
    <name type="scientific">Caldibacillus debilis</name>
    <dbReference type="NCBI Taxonomy" id="301148"/>
    <lineage>
        <taxon>Bacteria</taxon>
        <taxon>Bacillati</taxon>
        <taxon>Bacillota</taxon>
        <taxon>Bacilli</taxon>
        <taxon>Bacillales</taxon>
        <taxon>Bacillaceae</taxon>
        <taxon>Caldibacillus</taxon>
    </lineage>
</organism>
<sequence length="43" mass="4805">MKTGSAGGTVHFPREKAKAWPLPEKNERGQAPGSAWYYLFLLI</sequence>
<evidence type="ECO:0000313" key="2">
    <source>
        <dbReference type="EMBL" id="KYD20961.1"/>
    </source>
</evidence>
<accession>A0A150M989</accession>
<evidence type="ECO:0000256" key="1">
    <source>
        <dbReference type="SAM" id="MobiDB-lite"/>
    </source>
</evidence>
<name>A0A150M989_9BACI</name>
<evidence type="ECO:0000313" key="3">
    <source>
        <dbReference type="Proteomes" id="UP000075683"/>
    </source>
</evidence>
<gene>
    <name evidence="2" type="ORF">B4135_0208</name>
</gene>
<proteinExistence type="predicted"/>
<dbReference type="Proteomes" id="UP000075683">
    <property type="component" value="Unassembled WGS sequence"/>
</dbReference>
<comment type="caution">
    <text evidence="2">The sequence shown here is derived from an EMBL/GenBank/DDBJ whole genome shotgun (WGS) entry which is preliminary data.</text>
</comment>
<reference evidence="2 3" key="1">
    <citation type="submission" date="2016-01" db="EMBL/GenBank/DDBJ databases">
        <title>Draft Genome Sequences of Seven Thermophilic Sporeformers Isolated from Foods.</title>
        <authorList>
            <person name="Berendsen E.M."/>
            <person name="Wells-Bennik M.H."/>
            <person name="Krawcyk A.O."/>
            <person name="De Jong A."/>
            <person name="Holsappel S."/>
            <person name="Eijlander R.T."/>
            <person name="Kuipers O.P."/>
        </authorList>
    </citation>
    <scope>NUCLEOTIDE SEQUENCE [LARGE SCALE GENOMIC DNA]</scope>
    <source>
        <strain evidence="2 3">B4135</strain>
    </source>
</reference>